<name>A0AAD3MTU1_LATJO</name>
<gene>
    <name evidence="2" type="ORF">AKAME5_001151000</name>
</gene>
<keyword evidence="3" id="KW-1185">Reference proteome</keyword>
<organism evidence="2 3">
    <name type="scientific">Lates japonicus</name>
    <name type="common">Japanese lates</name>
    <dbReference type="NCBI Taxonomy" id="270547"/>
    <lineage>
        <taxon>Eukaryota</taxon>
        <taxon>Metazoa</taxon>
        <taxon>Chordata</taxon>
        <taxon>Craniata</taxon>
        <taxon>Vertebrata</taxon>
        <taxon>Euteleostomi</taxon>
        <taxon>Actinopterygii</taxon>
        <taxon>Neopterygii</taxon>
        <taxon>Teleostei</taxon>
        <taxon>Neoteleostei</taxon>
        <taxon>Acanthomorphata</taxon>
        <taxon>Carangaria</taxon>
        <taxon>Carangaria incertae sedis</taxon>
        <taxon>Centropomidae</taxon>
        <taxon>Lates</taxon>
    </lineage>
</organism>
<feature type="compositionally biased region" description="Polar residues" evidence="1">
    <location>
        <begin position="44"/>
        <end position="61"/>
    </location>
</feature>
<comment type="caution">
    <text evidence="2">The sequence shown here is derived from an EMBL/GenBank/DDBJ whole genome shotgun (WGS) entry which is preliminary data.</text>
</comment>
<feature type="compositionally biased region" description="Low complexity" evidence="1">
    <location>
        <begin position="14"/>
        <end position="33"/>
    </location>
</feature>
<sequence>MVTLRGRGRGDAEQSGSSSSSGPQRQQRPARSSDTPPRDPPGTRSRSTVSRPQESALSNGFNAEDDDEQNQADSETHEDEDMKPAKPVIRKSARLQNTA</sequence>
<feature type="non-terminal residue" evidence="2">
    <location>
        <position position="1"/>
    </location>
</feature>
<proteinExistence type="predicted"/>
<evidence type="ECO:0000313" key="2">
    <source>
        <dbReference type="EMBL" id="GLD59514.1"/>
    </source>
</evidence>
<reference evidence="2" key="1">
    <citation type="submission" date="2022-08" db="EMBL/GenBank/DDBJ databases">
        <title>Genome sequencing of akame (Lates japonicus).</title>
        <authorList>
            <person name="Hashiguchi Y."/>
            <person name="Takahashi H."/>
        </authorList>
    </citation>
    <scope>NUCLEOTIDE SEQUENCE</scope>
    <source>
        <strain evidence="2">Kochi</strain>
    </source>
</reference>
<feature type="compositionally biased region" description="Acidic residues" evidence="1">
    <location>
        <begin position="63"/>
        <end position="81"/>
    </location>
</feature>
<dbReference type="EMBL" id="BRZM01000037">
    <property type="protein sequence ID" value="GLD59514.1"/>
    <property type="molecule type" value="Genomic_DNA"/>
</dbReference>
<protein>
    <submittedName>
        <fullName evidence="2">ATPase family AAA domain-containing protein 2-like isoform X1</fullName>
    </submittedName>
</protein>
<feature type="region of interest" description="Disordered" evidence="1">
    <location>
        <begin position="1"/>
        <end position="99"/>
    </location>
</feature>
<accession>A0AAD3MTU1</accession>
<dbReference type="Proteomes" id="UP001279410">
    <property type="component" value="Unassembled WGS sequence"/>
</dbReference>
<evidence type="ECO:0000313" key="3">
    <source>
        <dbReference type="Proteomes" id="UP001279410"/>
    </source>
</evidence>
<evidence type="ECO:0000256" key="1">
    <source>
        <dbReference type="SAM" id="MobiDB-lite"/>
    </source>
</evidence>
<dbReference type="AlphaFoldDB" id="A0AAD3MTU1"/>